<proteinExistence type="inferred from homology"/>
<accession>A0A1Y1S010</accession>
<dbReference type="InterPro" id="IPR002347">
    <property type="entry name" value="SDR_fam"/>
</dbReference>
<gene>
    <name evidence="4" type="ORF">B4O97_08790</name>
</gene>
<dbReference type="PANTHER" id="PTHR42760">
    <property type="entry name" value="SHORT-CHAIN DEHYDROGENASES/REDUCTASES FAMILY MEMBER"/>
    <property type="match status" value="1"/>
</dbReference>
<dbReference type="GO" id="GO:0006633">
    <property type="term" value="P:fatty acid biosynthetic process"/>
    <property type="evidence" value="ECO:0007669"/>
    <property type="project" value="TreeGrafter"/>
</dbReference>
<feature type="domain" description="Ketoreductase" evidence="3">
    <location>
        <begin position="4"/>
        <end position="188"/>
    </location>
</feature>
<dbReference type="CDD" id="cd05233">
    <property type="entry name" value="SDR_c"/>
    <property type="match status" value="1"/>
</dbReference>
<organism evidence="4 5">
    <name type="scientific">Marispirochaeta aestuarii</name>
    <dbReference type="NCBI Taxonomy" id="1963862"/>
    <lineage>
        <taxon>Bacteria</taxon>
        <taxon>Pseudomonadati</taxon>
        <taxon>Spirochaetota</taxon>
        <taxon>Spirochaetia</taxon>
        <taxon>Spirochaetales</taxon>
        <taxon>Spirochaetaceae</taxon>
        <taxon>Marispirochaeta</taxon>
    </lineage>
</organism>
<dbReference type="EMBL" id="MWQY01000008">
    <property type="protein sequence ID" value="ORC35726.1"/>
    <property type="molecule type" value="Genomic_DNA"/>
</dbReference>
<name>A0A1Y1S010_9SPIO</name>
<dbReference type="Pfam" id="PF13561">
    <property type="entry name" value="adh_short_C2"/>
    <property type="match status" value="1"/>
</dbReference>
<dbReference type="STRING" id="1963862.B4O97_08790"/>
<dbReference type="SMART" id="SM00822">
    <property type="entry name" value="PKS_KR"/>
    <property type="match status" value="1"/>
</dbReference>
<dbReference type="SUPFAM" id="SSF51735">
    <property type="entry name" value="NAD(P)-binding Rossmann-fold domains"/>
    <property type="match status" value="1"/>
</dbReference>
<reference evidence="4 5" key="1">
    <citation type="submission" date="2017-03" db="EMBL/GenBank/DDBJ databases">
        <title>Draft Genome sequence of Marispirochaeta sp. strain JC444.</title>
        <authorList>
            <person name="Shivani Y."/>
            <person name="Subhash Y."/>
            <person name="Sasikala C."/>
            <person name="Ramana C."/>
        </authorList>
    </citation>
    <scope>NUCLEOTIDE SEQUENCE [LARGE SCALE GENOMIC DNA]</scope>
    <source>
        <strain evidence="4 5">JC444</strain>
    </source>
</reference>
<dbReference type="PANTHER" id="PTHR42760:SF133">
    <property type="entry name" value="3-OXOACYL-[ACYL-CARRIER-PROTEIN] REDUCTASE"/>
    <property type="match status" value="1"/>
</dbReference>
<dbReference type="AlphaFoldDB" id="A0A1Y1S010"/>
<evidence type="ECO:0000313" key="5">
    <source>
        <dbReference type="Proteomes" id="UP000192343"/>
    </source>
</evidence>
<dbReference type="PROSITE" id="PS00061">
    <property type="entry name" value="ADH_SHORT"/>
    <property type="match status" value="1"/>
</dbReference>
<protein>
    <submittedName>
        <fullName evidence="4">3-ketoacyl-ACP reductase</fullName>
    </submittedName>
</protein>
<evidence type="ECO:0000256" key="1">
    <source>
        <dbReference type="ARBA" id="ARBA00006484"/>
    </source>
</evidence>
<dbReference type="PRINTS" id="PR00081">
    <property type="entry name" value="GDHRDH"/>
</dbReference>
<evidence type="ECO:0000256" key="2">
    <source>
        <dbReference type="ARBA" id="ARBA00023002"/>
    </source>
</evidence>
<comment type="similarity">
    <text evidence="1">Belongs to the short-chain dehydrogenases/reductases (SDR) family.</text>
</comment>
<dbReference type="Proteomes" id="UP000192343">
    <property type="component" value="Unassembled WGS sequence"/>
</dbReference>
<sequence>MENKVAIITGGGTGIGRSTALMLARRNVACVINYSRSRDEAEKTVKDVRAAGGTAISFCASIADEDAVKKMTAATLESFGRIDYLVNNAGKTEFIPLEDLDAVRDEHWDSIFDVNIKGTFKVSRACAAELRKNRGAIVNVSSIAALGTGSSIPYCVSKGGVSTLTRSLAHVLAPEVRVNAVAPGIVTTRWVSGKEDHIARMSEGTPLKKVCSPDDVAQVIVSLLMDADLMTGQILTVDGGFTL</sequence>
<evidence type="ECO:0000313" key="4">
    <source>
        <dbReference type="EMBL" id="ORC35726.1"/>
    </source>
</evidence>
<dbReference type="PRINTS" id="PR00080">
    <property type="entry name" value="SDRFAMILY"/>
</dbReference>
<keyword evidence="2" id="KW-0560">Oxidoreductase</keyword>
<dbReference type="RefSeq" id="WP_083050104.1">
    <property type="nucleotide sequence ID" value="NZ_CAXXQO010000003.1"/>
</dbReference>
<keyword evidence="5" id="KW-1185">Reference proteome</keyword>
<dbReference type="GO" id="GO:0016616">
    <property type="term" value="F:oxidoreductase activity, acting on the CH-OH group of donors, NAD or NADP as acceptor"/>
    <property type="evidence" value="ECO:0007669"/>
    <property type="project" value="TreeGrafter"/>
</dbReference>
<dbReference type="Gene3D" id="3.40.50.720">
    <property type="entry name" value="NAD(P)-binding Rossmann-like Domain"/>
    <property type="match status" value="1"/>
</dbReference>
<comment type="caution">
    <text evidence="4">The sequence shown here is derived from an EMBL/GenBank/DDBJ whole genome shotgun (WGS) entry which is preliminary data.</text>
</comment>
<dbReference type="FunFam" id="3.40.50.720:FF:000084">
    <property type="entry name" value="Short-chain dehydrogenase reductase"/>
    <property type="match status" value="1"/>
</dbReference>
<dbReference type="InterPro" id="IPR057326">
    <property type="entry name" value="KR_dom"/>
</dbReference>
<evidence type="ECO:0000259" key="3">
    <source>
        <dbReference type="SMART" id="SM00822"/>
    </source>
</evidence>
<dbReference type="InterPro" id="IPR020904">
    <property type="entry name" value="Sc_DH/Rdtase_CS"/>
</dbReference>
<dbReference type="InterPro" id="IPR036291">
    <property type="entry name" value="NAD(P)-bd_dom_sf"/>
</dbReference>
<dbReference type="OrthoDB" id="9803333at2"/>
<dbReference type="GO" id="GO:0048038">
    <property type="term" value="F:quinone binding"/>
    <property type="evidence" value="ECO:0007669"/>
    <property type="project" value="TreeGrafter"/>
</dbReference>